<organism evidence="2 3">
    <name type="scientific">Brevundimonas basaltis</name>
    <dbReference type="NCBI Taxonomy" id="472166"/>
    <lineage>
        <taxon>Bacteria</taxon>
        <taxon>Pseudomonadati</taxon>
        <taxon>Pseudomonadota</taxon>
        <taxon>Alphaproteobacteria</taxon>
        <taxon>Caulobacterales</taxon>
        <taxon>Caulobacteraceae</taxon>
        <taxon>Brevundimonas</taxon>
    </lineage>
</organism>
<feature type="region of interest" description="Disordered" evidence="1">
    <location>
        <begin position="24"/>
        <end position="50"/>
    </location>
</feature>
<dbReference type="AlphaFoldDB" id="A0A7W8HVM1"/>
<protein>
    <recommendedName>
        <fullName evidence="4">Lipoprotein</fullName>
    </recommendedName>
</protein>
<accession>A0A7W8HVM1</accession>
<dbReference type="Proteomes" id="UP000566663">
    <property type="component" value="Unassembled WGS sequence"/>
</dbReference>
<gene>
    <name evidence="2" type="ORF">HNQ67_000252</name>
</gene>
<evidence type="ECO:0000313" key="2">
    <source>
        <dbReference type="EMBL" id="MBB5290756.1"/>
    </source>
</evidence>
<dbReference type="PROSITE" id="PS51257">
    <property type="entry name" value="PROKAR_LIPOPROTEIN"/>
    <property type="match status" value="1"/>
</dbReference>
<sequence>MKPLLFLTALVGLAACDSGVETRQDVVPPAERPAPAATATPFAPAGPAATLQPETREGLQDAAAVVRLDELAGQGPLAAKLFGTAGGDPAMNGLYTYIAFFENPSEGWRVFRIGDVLDYRILSQRAGRVDLELDESILDDVSGDIGGRTRRVIVSWPIAADGSPPAEVTVTPAQ</sequence>
<evidence type="ECO:0000313" key="3">
    <source>
        <dbReference type="Proteomes" id="UP000566663"/>
    </source>
</evidence>
<feature type="compositionally biased region" description="Low complexity" evidence="1">
    <location>
        <begin position="33"/>
        <end position="50"/>
    </location>
</feature>
<comment type="caution">
    <text evidence="2">The sequence shown here is derived from an EMBL/GenBank/DDBJ whole genome shotgun (WGS) entry which is preliminary data.</text>
</comment>
<evidence type="ECO:0000256" key="1">
    <source>
        <dbReference type="SAM" id="MobiDB-lite"/>
    </source>
</evidence>
<keyword evidence="3" id="KW-1185">Reference proteome</keyword>
<dbReference type="EMBL" id="JACHFZ010000001">
    <property type="protein sequence ID" value="MBB5290756.1"/>
    <property type="molecule type" value="Genomic_DNA"/>
</dbReference>
<reference evidence="2 3" key="1">
    <citation type="submission" date="2020-08" db="EMBL/GenBank/DDBJ databases">
        <title>Genomic Encyclopedia of Type Strains, Phase IV (KMG-IV): sequencing the most valuable type-strain genomes for metagenomic binning, comparative biology and taxonomic classification.</title>
        <authorList>
            <person name="Goeker M."/>
        </authorList>
    </citation>
    <scope>NUCLEOTIDE SEQUENCE [LARGE SCALE GENOMIC DNA]</scope>
    <source>
        <strain evidence="2 3">DSM 25335</strain>
    </source>
</reference>
<dbReference type="RefSeq" id="WP_183251602.1">
    <property type="nucleotide sequence ID" value="NZ_BAAAFF010000004.1"/>
</dbReference>
<evidence type="ECO:0008006" key="4">
    <source>
        <dbReference type="Google" id="ProtNLM"/>
    </source>
</evidence>
<proteinExistence type="predicted"/>
<name>A0A7W8HVM1_9CAUL</name>